<dbReference type="SUPFAM" id="SSF51316">
    <property type="entry name" value="Mss4-like"/>
    <property type="match status" value="1"/>
</dbReference>
<gene>
    <name evidence="5" type="ORF">J2X19_004520</name>
</gene>
<evidence type="ECO:0000256" key="2">
    <source>
        <dbReference type="ARBA" id="ARBA00022723"/>
    </source>
</evidence>
<evidence type="ECO:0000259" key="4">
    <source>
        <dbReference type="PROSITE" id="PS51891"/>
    </source>
</evidence>
<comment type="caution">
    <text evidence="5">The sequence shown here is derived from an EMBL/GenBank/DDBJ whole genome shotgun (WGS) entry which is preliminary data.</text>
</comment>
<keyword evidence="2" id="KW-0479">Metal-binding</keyword>
<keyword evidence="3" id="KW-0862">Zinc</keyword>
<evidence type="ECO:0000313" key="5">
    <source>
        <dbReference type="EMBL" id="MDR7379824.1"/>
    </source>
</evidence>
<protein>
    <recommendedName>
        <fullName evidence="4">CENP-V/GFA domain-containing protein</fullName>
    </recommendedName>
</protein>
<dbReference type="Gene3D" id="2.170.150.70">
    <property type="match status" value="1"/>
</dbReference>
<comment type="similarity">
    <text evidence="1">Belongs to the Gfa family.</text>
</comment>
<dbReference type="InterPro" id="IPR052355">
    <property type="entry name" value="CENP-V-like"/>
</dbReference>
<dbReference type="Pfam" id="PF04828">
    <property type="entry name" value="GFA"/>
    <property type="match status" value="1"/>
</dbReference>
<evidence type="ECO:0000313" key="6">
    <source>
        <dbReference type="Proteomes" id="UP001180487"/>
    </source>
</evidence>
<evidence type="ECO:0000256" key="3">
    <source>
        <dbReference type="ARBA" id="ARBA00022833"/>
    </source>
</evidence>
<accession>A0ABU2CEP4</accession>
<dbReference type="PANTHER" id="PTHR28620:SF1">
    <property type="entry name" value="CENP-V_GFA DOMAIN-CONTAINING PROTEIN"/>
    <property type="match status" value="1"/>
</dbReference>
<dbReference type="RefSeq" id="WP_310376662.1">
    <property type="nucleotide sequence ID" value="NZ_JAVDXT010000005.1"/>
</dbReference>
<keyword evidence="6" id="KW-1185">Reference proteome</keyword>
<feature type="domain" description="CENP-V/GFA" evidence="4">
    <location>
        <begin position="5"/>
        <end position="124"/>
    </location>
</feature>
<evidence type="ECO:0000256" key="1">
    <source>
        <dbReference type="ARBA" id="ARBA00005495"/>
    </source>
</evidence>
<proteinExistence type="inferred from homology"/>
<dbReference type="EMBL" id="JAVDXT010000005">
    <property type="protein sequence ID" value="MDR7379824.1"/>
    <property type="molecule type" value="Genomic_DNA"/>
</dbReference>
<dbReference type="PROSITE" id="PS51891">
    <property type="entry name" value="CENP_V_GFA"/>
    <property type="match status" value="1"/>
</dbReference>
<dbReference type="InterPro" id="IPR006913">
    <property type="entry name" value="CENP-V/GFA"/>
</dbReference>
<name>A0ABU2CEP4_9BURK</name>
<sequence length="133" mass="14910">MLKTYHGSCHCGAVRFEADIDLAQSSYRCNCSICRRTRFWAAVVQSEGFRLLAGEGDLVEYLFNTRKNQHFFCKHCGVRAFGVGNETPVGKMVGVNLTCLDDVSDEELAQVPITYVDGLHDRWDSAPAFFAHL</sequence>
<dbReference type="InterPro" id="IPR011057">
    <property type="entry name" value="Mss4-like_sf"/>
</dbReference>
<dbReference type="PANTHER" id="PTHR28620">
    <property type="entry name" value="CENTROMERE PROTEIN V"/>
    <property type="match status" value="1"/>
</dbReference>
<organism evidence="5 6">
    <name type="scientific">Rhodoferax ferrireducens</name>
    <dbReference type="NCBI Taxonomy" id="192843"/>
    <lineage>
        <taxon>Bacteria</taxon>
        <taxon>Pseudomonadati</taxon>
        <taxon>Pseudomonadota</taxon>
        <taxon>Betaproteobacteria</taxon>
        <taxon>Burkholderiales</taxon>
        <taxon>Comamonadaceae</taxon>
        <taxon>Rhodoferax</taxon>
    </lineage>
</organism>
<dbReference type="Proteomes" id="UP001180487">
    <property type="component" value="Unassembled WGS sequence"/>
</dbReference>
<reference evidence="5 6" key="1">
    <citation type="submission" date="2023-07" db="EMBL/GenBank/DDBJ databases">
        <title>Sorghum-associated microbial communities from plants grown in Nebraska, USA.</title>
        <authorList>
            <person name="Schachtman D."/>
        </authorList>
    </citation>
    <scope>NUCLEOTIDE SEQUENCE [LARGE SCALE GENOMIC DNA]</scope>
    <source>
        <strain evidence="5 6">BE313</strain>
    </source>
</reference>